<gene>
    <name evidence="1" type="ORF">H7B67_30485</name>
</gene>
<reference evidence="1 2" key="1">
    <citation type="submission" date="2020-08" db="EMBL/GenBank/DDBJ databases">
        <title>Cohnella phylogeny.</title>
        <authorList>
            <person name="Dunlap C."/>
        </authorList>
    </citation>
    <scope>NUCLEOTIDE SEQUENCE [LARGE SCALE GENOMIC DNA]</scope>
    <source>
        <strain evidence="1 2">DSM 25241</strain>
    </source>
</reference>
<dbReference type="Proteomes" id="UP000535838">
    <property type="component" value="Unassembled WGS sequence"/>
</dbReference>
<accession>A0A841T269</accession>
<dbReference type="AlphaFoldDB" id="A0A841T269"/>
<evidence type="ECO:0000313" key="2">
    <source>
        <dbReference type="Proteomes" id="UP000535838"/>
    </source>
</evidence>
<proteinExistence type="predicted"/>
<dbReference type="EMBL" id="JACJVQ010000033">
    <property type="protein sequence ID" value="MBB6638483.1"/>
    <property type="molecule type" value="Genomic_DNA"/>
</dbReference>
<comment type="caution">
    <text evidence="1">The sequence shown here is derived from an EMBL/GenBank/DDBJ whole genome shotgun (WGS) entry which is preliminary data.</text>
</comment>
<organism evidence="1 2">
    <name type="scientific">Cohnella thailandensis</name>
    <dbReference type="NCBI Taxonomy" id="557557"/>
    <lineage>
        <taxon>Bacteria</taxon>
        <taxon>Bacillati</taxon>
        <taxon>Bacillota</taxon>
        <taxon>Bacilli</taxon>
        <taxon>Bacillales</taxon>
        <taxon>Paenibacillaceae</taxon>
        <taxon>Cohnella</taxon>
    </lineage>
</organism>
<sequence>MANRRPRPIRGDSQKSKTYKFAKKNLVPVQGTTFNRLTVVWVQNNGVPFNTTGFFATLTRNNVIVSIAAFDSFGVARFNNIPVLTRVSYTIRTFNANGVLFRRRTIPAGVQTFAIIG</sequence>
<keyword evidence="2" id="KW-1185">Reference proteome</keyword>
<protein>
    <submittedName>
        <fullName evidence="1">Uncharacterized protein</fullName>
    </submittedName>
</protein>
<name>A0A841T269_9BACL</name>
<dbReference type="RefSeq" id="WP_185123687.1">
    <property type="nucleotide sequence ID" value="NZ_JACJVQ010000033.1"/>
</dbReference>
<evidence type="ECO:0000313" key="1">
    <source>
        <dbReference type="EMBL" id="MBB6638483.1"/>
    </source>
</evidence>